<dbReference type="Proteomes" id="UP000681720">
    <property type="component" value="Unassembled WGS sequence"/>
</dbReference>
<accession>A0A8S3DHZ7</accession>
<sequence>DDEEEYEEDYEDEDEIVQAVNIDPCPAA</sequence>
<dbReference type="EMBL" id="CAJOBI010210688">
    <property type="protein sequence ID" value="CAF5017275.1"/>
    <property type="molecule type" value="Genomic_DNA"/>
</dbReference>
<feature type="region of interest" description="Disordered" evidence="1">
    <location>
        <begin position="1"/>
        <end position="28"/>
    </location>
</feature>
<evidence type="ECO:0000313" key="5">
    <source>
        <dbReference type="Proteomes" id="UP000676336"/>
    </source>
</evidence>
<proteinExistence type="predicted"/>
<evidence type="ECO:0000313" key="4">
    <source>
        <dbReference type="EMBL" id="CAF5033889.1"/>
    </source>
</evidence>
<protein>
    <submittedName>
        <fullName evidence="3">Uncharacterized protein</fullName>
    </submittedName>
</protein>
<organism evidence="3 5">
    <name type="scientific">Rotaria magnacalcarata</name>
    <dbReference type="NCBI Taxonomy" id="392030"/>
    <lineage>
        <taxon>Eukaryota</taxon>
        <taxon>Metazoa</taxon>
        <taxon>Spiralia</taxon>
        <taxon>Gnathifera</taxon>
        <taxon>Rotifera</taxon>
        <taxon>Eurotatoria</taxon>
        <taxon>Bdelloidea</taxon>
        <taxon>Philodinida</taxon>
        <taxon>Philodinidae</taxon>
        <taxon>Rotaria</taxon>
    </lineage>
</organism>
<name>A0A8S3DHZ7_9BILA</name>
<dbReference type="EMBL" id="CAJOBJ010221384">
    <property type="protein sequence ID" value="CAF5033889.1"/>
    <property type="molecule type" value="Genomic_DNA"/>
</dbReference>
<evidence type="ECO:0000313" key="3">
    <source>
        <dbReference type="EMBL" id="CAF5017275.1"/>
    </source>
</evidence>
<evidence type="ECO:0000313" key="2">
    <source>
        <dbReference type="EMBL" id="CAF4861762.1"/>
    </source>
</evidence>
<dbReference type="Proteomes" id="UP000681967">
    <property type="component" value="Unassembled WGS sequence"/>
</dbReference>
<feature type="non-terminal residue" evidence="3">
    <location>
        <position position="1"/>
    </location>
</feature>
<reference evidence="3" key="1">
    <citation type="submission" date="2021-02" db="EMBL/GenBank/DDBJ databases">
        <authorList>
            <person name="Nowell W R."/>
        </authorList>
    </citation>
    <scope>NUCLEOTIDE SEQUENCE</scope>
</reference>
<comment type="caution">
    <text evidence="3">The sequence shown here is derived from an EMBL/GenBank/DDBJ whole genome shotgun (WGS) entry which is preliminary data.</text>
</comment>
<evidence type="ECO:0000256" key="1">
    <source>
        <dbReference type="SAM" id="MobiDB-lite"/>
    </source>
</evidence>
<gene>
    <name evidence="2" type="ORF">BYL167_LOCUS50598</name>
    <name evidence="4" type="ORF">GIL414_LOCUS59053</name>
    <name evidence="3" type="ORF">SMN809_LOCUS57481</name>
</gene>
<dbReference type="Proteomes" id="UP000676336">
    <property type="component" value="Unassembled WGS sequence"/>
</dbReference>
<dbReference type="EMBL" id="CAJOBH010155820">
    <property type="protein sequence ID" value="CAF4861762.1"/>
    <property type="molecule type" value="Genomic_DNA"/>
</dbReference>
<feature type="compositionally biased region" description="Acidic residues" evidence="1">
    <location>
        <begin position="1"/>
        <end position="16"/>
    </location>
</feature>
<dbReference type="AlphaFoldDB" id="A0A8S3DHZ7"/>